<dbReference type="InterPro" id="IPR013320">
    <property type="entry name" value="ConA-like_dom_sf"/>
</dbReference>
<dbReference type="PANTHER" id="PTHR42812">
    <property type="entry name" value="BETA-XYLOSIDASE"/>
    <property type="match status" value="1"/>
</dbReference>
<dbReference type="GO" id="GO:0005975">
    <property type="term" value="P:carbohydrate metabolic process"/>
    <property type="evidence" value="ECO:0007669"/>
    <property type="project" value="InterPro"/>
</dbReference>
<keyword evidence="3 6" id="KW-0326">Glycosidase</keyword>
<keyword evidence="7" id="KW-0732">Signal</keyword>
<evidence type="ECO:0000256" key="2">
    <source>
        <dbReference type="ARBA" id="ARBA00022801"/>
    </source>
</evidence>
<dbReference type="InterPro" id="IPR023296">
    <property type="entry name" value="Glyco_hydro_beta-prop_sf"/>
</dbReference>
<dbReference type="Gene3D" id="2.115.10.20">
    <property type="entry name" value="Glycosyl hydrolase domain, family 43"/>
    <property type="match status" value="1"/>
</dbReference>
<name>A0A8J6IUH1_9ALTE</name>
<dbReference type="Pfam" id="PF17851">
    <property type="entry name" value="GH43_C2"/>
    <property type="match status" value="1"/>
</dbReference>
<dbReference type="InterPro" id="IPR006710">
    <property type="entry name" value="Glyco_hydro_43"/>
</dbReference>
<comment type="caution">
    <text evidence="9">The sequence shown here is derived from an EMBL/GenBank/DDBJ whole genome shotgun (WGS) entry which is preliminary data.</text>
</comment>
<protein>
    <submittedName>
        <fullName evidence="9">Glycoside hydrolase 43 family protein</fullName>
    </submittedName>
</protein>
<dbReference type="SUPFAM" id="SSF75005">
    <property type="entry name" value="Arabinanase/levansucrase/invertase"/>
    <property type="match status" value="1"/>
</dbReference>
<evidence type="ECO:0000313" key="9">
    <source>
        <dbReference type="EMBL" id="MBC3766142.1"/>
    </source>
</evidence>
<feature type="site" description="Important for catalytic activity, responsible for pKa modulation of the active site Glu and correct orientation of both the proton donor and substrate" evidence="5">
    <location>
        <position position="155"/>
    </location>
</feature>
<feature type="active site" description="Proton acceptor" evidence="4">
    <location>
        <position position="47"/>
    </location>
</feature>
<dbReference type="PANTHER" id="PTHR42812:SF12">
    <property type="entry name" value="BETA-XYLOSIDASE-RELATED"/>
    <property type="match status" value="1"/>
</dbReference>
<dbReference type="RefSeq" id="WP_186506613.1">
    <property type="nucleotide sequence ID" value="NZ_JACNEP010000006.1"/>
</dbReference>
<feature type="chain" id="PRO_5035154139" evidence="7">
    <location>
        <begin position="25"/>
        <end position="550"/>
    </location>
</feature>
<reference evidence="9" key="1">
    <citation type="journal article" date="2018" name="Int. J. Syst. Evol. Microbiol.">
        <title>Neptunicella marina gen. nov., sp. nov., isolated from surface seawater.</title>
        <authorList>
            <person name="Liu X."/>
            <person name="Lai Q."/>
            <person name="Du Y."/>
            <person name="Zhang X."/>
            <person name="Liu Z."/>
            <person name="Sun F."/>
            <person name="Shao Z."/>
        </authorList>
    </citation>
    <scope>NUCLEOTIDE SEQUENCE</scope>
    <source>
        <strain evidence="9">S27-2</strain>
    </source>
</reference>
<evidence type="ECO:0000313" key="10">
    <source>
        <dbReference type="Proteomes" id="UP000601768"/>
    </source>
</evidence>
<dbReference type="Proteomes" id="UP000601768">
    <property type="component" value="Unassembled WGS sequence"/>
</dbReference>
<keyword evidence="10" id="KW-1185">Reference proteome</keyword>
<comment type="similarity">
    <text evidence="1 6">Belongs to the glycosyl hydrolase 43 family.</text>
</comment>
<dbReference type="GO" id="GO:0004553">
    <property type="term" value="F:hydrolase activity, hydrolyzing O-glycosyl compounds"/>
    <property type="evidence" value="ECO:0007669"/>
    <property type="project" value="InterPro"/>
</dbReference>
<dbReference type="SUPFAM" id="SSF49899">
    <property type="entry name" value="Concanavalin A-like lectins/glucanases"/>
    <property type="match status" value="1"/>
</dbReference>
<dbReference type="Pfam" id="PF04616">
    <property type="entry name" value="Glyco_hydro_43"/>
    <property type="match status" value="1"/>
</dbReference>
<dbReference type="CDD" id="cd09001">
    <property type="entry name" value="GH43_FsAxh1-like"/>
    <property type="match status" value="1"/>
</dbReference>
<keyword evidence="2 6" id="KW-0378">Hydrolase</keyword>
<feature type="active site" description="Proton donor" evidence="4">
    <location>
        <position position="215"/>
    </location>
</feature>
<evidence type="ECO:0000256" key="6">
    <source>
        <dbReference type="RuleBase" id="RU361187"/>
    </source>
</evidence>
<accession>A0A8J6IUH1</accession>
<sequence>MMRQIVLWCVVGLTCLGHAYAAKADLWQADLADGTYQNPVLPLDYSDPDVVAVGDDFYLTASSFNAAPGLPILHSTDLVNWTLINYALPRQVPETRFAAPQHGNGVWAPNIRYHDNRYWIFYPDPDAGIYMIQASNPSSSWSKPKLILDGKGIIDPTPLWDDDGNAYLLHAWAKSRAGFNNVLSLHKMTPDGQSAEQDYTTIVDGNKIDGYRTLEGPKFYKRNGYYYIFAPVGGVDLGDQAVFRSKNIMGPYEHRTVMTQGNTAVNGPHQGAWIHTQAGEDWFMHFQARHAYGRIVHLQPMQWHNDWPVIGEDKDGNGIGQPVIRYKKPKTHEVSDIKYLSFDDEFNPKGLALAWQWNANPQPDWYSLTSRPGWLRLQSQLGTQDQTANLWTQPALLLQKLPAPVFNVTTKIDVRRMGKSSRSGLLLFGENYAWIGVKSDAQDQNAVVMVHCKNARKGCDESVVEQLPLQGNVLELRITLQRGASAVFAYKMNEQTDFKALGEHFMATKGRWVGAKIGLFSETTSVEQAGSVDVDYVRFTLPDGVTLPID</sequence>
<evidence type="ECO:0000259" key="8">
    <source>
        <dbReference type="Pfam" id="PF17851"/>
    </source>
</evidence>
<dbReference type="InterPro" id="IPR051795">
    <property type="entry name" value="Glycosyl_Hydrlase_43"/>
</dbReference>
<feature type="signal peptide" evidence="7">
    <location>
        <begin position="1"/>
        <end position="24"/>
    </location>
</feature>
<dbReference type="AlphaFoldDB" id="A0A8J6IUH1"/>
<dbReference type="EMBL" id="JACNEP010000006">
    <property type="protein sequence ID" value="MBC3766142.1"/>
    <property type="molecule type" value="Genomic_DNA"/>
</dbReference>
<evidence type="ECO:0000256" key="7">
    <source>
        <dbReference type="SAM" id="SignalP"/>
    </source>
</evidence>
<dbReference type="InterPro" id="IPR041542">
    <property type="entry name" value="GH43_C2"/>
</dbReference>
<evidence type="ECO:0000256" key="3">
    <source>
        <dbReference type="ARBA" id="ARBA00023295"/>
    </source>
</evidence>
<dbReference type="Gene3D" id="2.60.120.200">
    <property type="match status" value="1"/>
</dbReference>
<organism evidence="9 10">
    <name type="scientific">Neptunicella marina</name>
    <dbReference type="NCBI Taxonomy" id="2125989"/>
    <lineage>
        <taxon>Bacteria</taxon>
        <taxon>Pseudomonadati</taxon>
        <taxon>Pseudomonadota</taxon>
        <taxon>Gammaproteobacteria</taxon>
        <taxon>Alteromonadales</taxon>
        <taxon>Alteromonadaceae</taxon>
        <taxon>Neptunicella</taxon>
    </lineage>
</organism>
<evidence type="ECO:0000256" key="1">
    <source>
        <dbReference type="ARBA" id="ARBA00009865"/>
    </source>
</evidence>
<reference evidence="9" key="2">
    <citation type="submission" date="2020-08" db="EMBL/GenBank/DDBJ databases">
        <authorList>
            <person name="Lai Q."/>
        </authorList>
    </citation>
    <scope>NUCLEOTIDE SEQUENCE</scope>
    <source>
        <strain evidence="9">S27-2</strain>
    </source>
</reference>
<evidence type="ECO:0000256" key="4">
    <source>
        <dbReference type="PIRSR" id="PIRSR606710-1"/>
    </source>
</evidence>
<feature type="domain" description="Beta-xylosidase C-terminal Concanavalin A-like" evidence="8">
    <location>
        <begin position="344"/>
        <end position="539"/>
    </location>
</feature>
<proteinExistence type="inferred from homology"/>
<gene>
    <name evidence="9" type="ORF">H8B19_09640</name>
</gene>
<evidence type="ECO:0000256" key="5">
    <source>
        <dbReference type="PIRSR" id="PIRSR606710-2"/>
    </source>
</evidence>